<evidence type="ECO:0000256" key="2">
    <source>
        <dbReference type="SAM" id="MobiDB-lite"/>
    </source>
</evidence>
<evidence type="ECO:0000256" key="3">
    <source>
        <dbReference type="SAM" id="Phobius"/>
    </source>
</evidence>
<organism evidence="4 5">
    <name type="scientific">Cohnella nanjingensis</name>
    <dbReference type="NCBI Taxonomy" id="1387779"/>
    <lineage>
        <taxon>Bacteria</taxon>
        <taxon>Bacillati</taxon>
        <taxon>Bacillota</taxon>
        <taxon>Bacilli</taxon>
        <taxon>Bacillales</taxon>
        <taxon>Paenibacillaceae</taxon>
        <taxon>Cohnella</taxon>
    </lineage>
</organism>
<dbReference type="EMBL" id="JACJVP010000049">
    <property type="protein sequence ID" value="MBB6674597.1"/>
    <property type="molecule type" value="Genomic_DNA"/>
</dbReference>
<sequence>MADANVEKSGYSGFERFLFFITPIIFTAVLLLVLLLLFNPTWRHAAQDFGNKIPLLSSIIPDRKAPAATQNGESQVTVNNAKQKVDELKTLLTDRDNALKQADGKAAQQQKTIDDLKSQVETLNKQISEKTITAESYDARIRSLADMYGKMTPGKAAPIMESLTVEESALVLGAMNDNQRGKVLEKMTPKVAADVTMRLKDAETVQEREISALQARIRELQNQSKSTTSGTALDNAALGKTFGAMDAKKAAPLLLQMAATEQSKALRILEAMDDTSRSKVLAEMSDQDKKKTAQLVSKLMPANP</sequence>
<keyword evidence="3" id="KW-0472">Membrane</keyword>
<proteinExistence type="predicted"/>
<feature type="coiled-coil region" evidence="1">
    <location>
        <begin position="99"/>
        <end position="133"/>
    </location>
</feature>
<dbReference type="AlphaFoldDB" id="A0A7X0RVU0"/>
<feature type="transmembrane region" description="Helical" evidence="3">
    <location>
        <begin position="17"/>
        <end position="38"/>
    </location>
</feature>
<keyword evidence="5" id="KW-1185">Reference proteome</keyword>
<gene>
    <name evidence="4" type="ORF">H7C19_28340</name>
</gene>
<keyword evidence="3" id="KW-1133">Transmembrane helix</keyword>
<feature type="region of interest" description="Disordered" evidence="2">
    <location>
        <begin position="281"/>
        <end position="304"/>
    </location>
</feature>
<evidence type="ECO:0000313" key="5">
    <source>
        <dbReference type="Proteomes" id="UP000547209"/>
    </source>
</evidence>
<comment type="caution">
    <text evidence="4">The sequence shown here is derived from an EMBL/GenBank/DDBJ whole genome shotgun (WGS) entry which is preliminary data.</text>
</comment>
<dbReference type="Proteomes" id="UP000547209">
    <property type="component" value="Unassembled WGS sequence"/>
</dbReference>
<dbReference type="InterPro" id="IPR011002">
    <property type="entry name" value="FliG_a-hlx"/>
</dbReference>
<dbReference type="RefSeq" id="WP_185672458.1">
    <property type="nucleotide sequence ID" value="NZ_JACJVP010000049.1"/>
</dbReference>
<accession>A0A7X0RVU0</accession>
<evidence type="ECO:0000313" key="4">
    <source>
        <dbReference type="EMBL" id="MBB6674597.1"/>
    </source>
</evidence>
<dbReference type="SUPFAM" id="SSF48029">
    <property type="entry name" value="FliG"/>
    <property type="match status" value="1"/>
</dbReference>
<evidence type="ECO:0000256" key="1">
    <source>
        <dbReference type="SAM" id="Coils"/>
    </source>
</evidence>
<name>A0A7X0RVU0_9BACL</name>
<keyword evidence="3" id="KW-0812">Transmembrane</keyword>
<keyword evidence="1" id="KW-0175">Coiled coil</keyword>
<protein>
    <submittedName>
        <fullName evidence="4">MgtE protein</fullName>
    </submittedName>
</protein>
<reference evidence="4 5" key="1">
    <citation type="submission" date="2020-08" db="EMBL/GenBank/DDBJ databases">
        <title>Cohnella phylogeny.</title>
        <authorList>
            <person name="Dunlap C."/>
        </authorList>
    </citation>
    <scope>NUCLEOTIDE SEQUENCE [LARGE SCALE GENOMIC DNA]</scope>
    <source>
        <strain evidence="4 5">DSM 28246</strain>
    </source>
</reference>
<dbReference type="Gene3D" id="1.10.220.30">
    <property type="match status" value="1"/>
</dbReference>